<dbReference type="eggNOG" id="COG0863">
    <property type="taxonomic scope" value="Bacteria"/>
</dbReference>
<protein>
    <recommendedName>
        <fullName evidence="3">Methyltransferase</fullName>
        <ecNumber evidence="3">2.1.1.-</ecNumber>
    </recommendedName>
</protein>
<keyword evidence="6" id="KW-1185">Reference proteome</keyword>
<dbReference type="EC" id="2.1.1.-" evidence="3"/>
<dbReference type="GO" id="GO:0032259">
    <property type="term" value="P:methylation"/>
    <property type="evidence" value="ECO:0007669"/>
    <property type="project" value="UniProtKB-KW"/>
</dbReference>
<dbReference type="STRING" id="43989.cce_2587"/>
<evidence type="ECO:0000313" key="6">
    <source>
        <dbReference type="Proteomes" id="UP000001203"/>
    </source>
</evidence>
<dbReference type="Pfam" id="PF01555">
    <property type="entry name" value="N6_N4_Mtase"/>
    <property type="match status" value="1"/>
</dbReference>
<dbReference type="GO" id="GO:0008170">
    <property type="term" value="F:N-methyltransferase activity"/>
    <property type="evidence" value="ECO:0007669"/>
    <property type="project" value="InterPro"/>
</dbReference>
<evidence type="ECO:0000259" key="4">
    <source>
        <dbReference type="Pfam" id="PF01555"/>
    </source>
</evidence>
<keyword evidence="1 5" id="KW-0489">Methyltransferase</keyword>
<dbReference type="PRINTS" id="PR00508">
    <property type="entry name" value="S21N4MTFRASE"/>
</dbReference>
<dbReference type="InterPro" id="IPR001091">
    <property type="entry name" value="RM_Methyltransferase"/>
</dbReference>
<proteinExistence type="inferred from homology"/>
<dbReference type="AlphaFoldDB" id="B1WSE9"/>
<dbReference type="REBASE" id="142046">
    <property type="entry name" value="M.Csp68KORF2587P"/>
</dbReference>
<gene>
    <name evidence="5" type="ordered locus">cce_2587</name>
</gene>
<dbReference type="InterPro" id="IPR002941">
    <property type="entry name" value="DNA_methylase_N4/N6"/>
</dbReference>
<dbReference type="SUPFAM" id="SSF53335">
    <property type="entry name" value="S-adenosyl-L-methionine-dependent methyltransferases"/>
    <property type="match status" value="1"/>
</dbReference>
<comment type="similarity">
    <text evidence="3">Belongs to the N(4)/N(6)-methyltransferase family.</text>
</comment>
<evidence type="ECO:0000256" key="3">
    <source>
        <dbReference type="RuleBase" id="RU362026"/>
    </source>
</evidence>
<evidence type="ECO:0000313" key="5">
    <source>
        <dbReference type="EMBL" id="ACB51935.1"/>
    </source>
</evidence>
<reference evidence="5 6" key="1">
    <citation type="journal article" date="2008" name="Proc. Natl. Acad. Sci. U.S.A.">
        <title>The genome of Cyanothece 51142, a unicellular diazotrophic cyanobacterium important in the marine nitrogen cycle.</title>
        <authorList>
            <person name="Welsh E.A."/>
            <person name="Liberton M."/>
            <person name="Stoeckel J."/>
            <person name="Loh T."/>
            <person name="Elvitigala T."/>
            <person name="Wang C."/>
            <person name="Wollam A."/>
            <person name="Fulton R.S."/>
            <person name="Clifton S.W."/>
            <person name="Jacobs J.M."/>
            <person name="Aurora R."/>
            <person name="Ghosh B.K."/>
            <person name="Sherman L.A."/>
            <person name="Smith R.D."/>
            <person name="Wilson R.K."/>
            <person name="Pakrasi H.B."/>
        </authorList>
    </citation>
    <scope>NUCLEOTIDE SEQUENCE [LARGE SCALE GENOMIC DNA]</scope>
    <source>
        <strain evidence="6">ATCC 51142 / BH68</strain>
    </source>
</reference>
<name>B1WSE9_CROS5</name>
<dbReference type="InterPro" id="IPR029063">
    <property type="entry name" value="SAM-dependent_MTases_sf"/>
</dbReference>
<dbReference type="EMBL" id="CP000806">
    <property type="protein sequence ID" value="ACB51935.1"/>
    <property type="molecule type" value="Genomic_DNA"/>
</dbReference>
<accession>B1WSE9</accession>
<evidence type="ECO:0000256" key="2">
    <source>
        <dbReference type="ARBA" id="ARBA00022679"/>
    </source>
</evidence>
<keyword evidence="2" id="KW-0808">Transferase</keyword>
<dbReference type="Gene3D" id="3.40.50.150">
    <property type="entry name" value="Vaccinia Virus protein VP39"/>
    <property type="match status" value="2"/>
</dbReference>
<dbReference type="GO" id="GO:0003677">
    <property type="term" value="F:DNA binding"/>
    <property type="evidence" value="ECO:0007669"/>
    <property type="project" value="InterPro"/>
</dbReference>
<dbReference type="HOGENOM" id="CLU_024927_1_0_3"/>
<sequence length="371" mass="42292">MSVIVTKFQVMQLNQKPYYQTKLGSAYLANSLKLMKEIPNESIDLICTSPPFALVRKKDYGNVEAEQYIEWFEPFAKEFYRILKPQGSLAIDIGGSWVKGYPIRSLYHFELVVHLCRPQNKGGLGFYLAQEIYWYNPAKLPTPAEWVTVRRERVKDAVNTIWWLCKEPHPKANNRNVLKPYSKAMKNLLKNGYKAKLRPSGHDISTKFKNDRGGAIPPNIINTQDVEGSEIGDILIFDENDSENLYVPISGNVISASNTSSNDYYQKRCKQEGIKRHPARFPQALPEFFINLCTEVGDIVLDPFAGSNMTGKVAETLDRKWIAIEIEEEYVKGSKLRFESESSVSETNPTNNYNQEETTISDLPLFKNSAL</sequence>
<dbReference type="KEGG" id="cyt:cce_2587"/>
<evidence type="ECO:0000256" key="1">
    <source>
        <dbReference type="ARBA" id="ARBA00022603"/>
    </source>
</evidence>
<dbReference type="Proteomes" id="UP000001203">
    <property type="component" value="Chromosome circular"/>
</dbReference>
<organism evidence="5 6">
    <name type="scientific">Crocosphaera subtropica (strain ATCC 51142 / BH68)</name>
    <name type="common">Cyanothece sp. (strain ATCC 51142)</name>
    <dbReference type="NCBI Taxonomy" id="43989"/>
    <lineage>
        <taxon>Bacteria</taxon>
        <taxon>Bacillati</taxon>
        <taxon>Cyanobacteriota</taxon>
        <taxon>Cyanophyceae</taxon>
        <taxon>Oscillatoriophycideae</taxon>
        <taxon>Chroococcales</taxon>
        <taxon>Aphanothecaceae</taxon>
        <taxon>Crocosphaera</taxon>
        <taxon>Crocosphaera subtropica</taxon>
    </lineage>
</organism>
<feature type="domain" description="DNA methylase N-4/N-6" evidence="4">
    <location>
        <begin position="43"/>
        <end position="334"/>
    </location>
</feature>